<dbReference type="AlphaFoldDB" id="A0A5C3E0Q7"/>
<comment type="subunit">
    <text evidence="1">Component of the GINS complex.</text>
</comment>
<comment type="subcellular location">
    <subcellularLocation>
        <location evidence="1">Nucleus</location>
    </subcellularLocation>
</comment>
<dbReference type="OrthoDB" id="10252587at2759"/>
<dbReference type="GO" id="GO:1902983">
    <property type="term" value="P:DNA strand elongation involved in mitotic DNA replication"/>
    <property type="evidence" value="ECO:0007669"/>
    <property type="project" value="TreeGrafter"/>
</dbReference>
<keyword evidence="3" id="KW-1185">Reference proteome</keyword>
<accession>A0A5C3E0Q7</accession>
<dbReference type="Proteomes" id="UP000324022">
    <property type="component" value="Unassembled WGS sequence"/>
</dbReference>
<evidence type="ECO:0000313" key="3">
    <source>
        <dbReference type="Proteomes" id="UP000324022"/>
    </source>
</evidence>
<dbReference type="CDD" id="cd11710">
    <property type="entry name" value="GINS_A_psf1"/>
    <property type="match status" value="1"/>
</dbReference>
<dbReference type="SUPFAM" id="SSF158573">
    <property type="entry name" value="GINS helical bundle-like"/>
    <property type="match status" value="1"/>
</dbReference>
<dbReference type="InterPro" id="IPR005339">
    <property type="entry name" value="GINS_Psf1"/>
</dbReference>
<dbReference type="PANTHER" id="PTHR12914">
    <property type="entry name" value="PARTNER OF SLD5"/>
    <property type="match status" value="1"/>
</dbReference>
<dbReference type="GO" id="GO:0000811">
    <property type="term" value="C:GINS complex"/>
    <property type="evidence" value="ECO:0007669"/>
    <property type="project" value="UniProtKB-UniRule"/>
</dbReference>
<keyword evidence="1" id="KW-0539">Nucleus</keyword>
<comment type="similarity">
    <text evidence="1">Belongs to the GINS1/PSF1 family.</text>
</comment>
<protein>
    <recommendedName>
        <fullName evidence="1">DNA replication complex GINS protein PSF1</fullName>
    </recommendedName>
</protein>
<name>A0A5C3E0Q7_9BASI</name>
<reference evidence="2 3" key="1">
    <citation type="submission" date="2018-03" db="EMBL/GenBank/DDBJ databases">
        <authorList>
            <person name="Guldener U."/>
        </authorList>
    </citation>
    <scope>NUCLEOTIDE SEQUENCE [LARGE SCALE GENOMIC DNA]</scope>
    <source>
        <strain evidence="2 3">NBRC100155</strain>
    </source>
</reference>
<dbReference type="Gene3D" id="1.20.58.1030">
    <property type="match status" value="1"/>
</dbReference>
<evidence type="ECO:0000313" key="2">
    <source>
        <dbReference type="EMBL" id="SPO24052.1"/>
    </source>
</evidence>
<organism evidence="2 3">
    <name type="scientific">Ustilago trichophora</name>
    <dbReference type="NCBI Taxonomy" id="86804"/>
    <lineage>
        <taxon>Eukaryota</taxon>
        <taxon>Fungi</taxon>
        <taxon>Dikarya</taxon>
        <taxon>Basidiomycota</taxon>
        <taxon>Ustilaginomycotina</taxon>
        <taxon>Ustilaginomycetes</taxon>
        <taxon>Ustilaginales</taxon>
        <taxon>Ustilaginaceae</taxon>
        <taxon>Ustilago</taxon>
    </lineage>
</organism>
<dbReference type="EMBL" id="OOIN01000006">
    <property type="protein sequence ID" value="SPO24052.1"/>
    <property type="molecule type" value="Genomic_DNA"/>
</dbReference>
<gene>
    <name evidence="2" type="ORF">UTRI_03403_B</name>
</gene>
<sequence length="220" mass="24978">MFGDQALKLVTEAKACLNLDNVKPYNDELIRSLILETKQLHAHLSTLLSTLETQSAHLAPSDVSGLQSQLLMLHLIVQYNKRALLIYHNIRLDLLTTHLSRHSYALNILFARQPHLRTALSPHEQDHLKRYSELIHRTKLDYLDLSPNLRLDISDQQVYEAVPTDLLVTVKVNKDLNDVWLSSTQTAPTTFAKDQTVTINRSDVRGLINRGWVSVIDGST</sequence>
<dbReference type="InterPro" id="IPR036224">
    <property type="entry name" value="GINS_bundle-like_dom_sf"/>
</dbReference>
<dbReference type="PANTHER" id="PTHR12914:SF2">
    <property type="entry name" value="DNA REPLICATION COMPLEX GINS PROTEIN PSF1"/>
    <property type="match status" value="1"/>
</dbReference>
<comment type="function">
    <text evidence="1">Required for correct functioning of the GINS complex, a complex that plays an essential role in the initiation of DNA replication, and progression of DNA replication forks. GINS complex seems to bind preferentially to single-stranded DNA.</text>
</comment>
<keyword evidence="1" id="KW-0235">DNA replication</keyword>
<proteinExistence type="inferred from homology"/>
<evidence type="ECO:0000256" key="1">
    <source>
        <dbReference type="RuleBase" id="RU368085"/>
    </source>
</evidence>